<proteinExistence type="predicted"/>
<protein>
    <submittedName>
        <fullName evidence="1">Uncharacterized protein</fullName>
    </submittedName>
</protein>
<feature type="non-terminal residue" evidence="1">
    <location>
        <position position="1"/>
    </location>
</feature>
<reference evidence="1" key="1">
    <citation type="submission" date="2024-09" db="EMBL/GenBank/DDBJ databases">
        <title>Black Yeasts Isolated from many extreme environments.</title>
        <authorList>
            <person name="Coleine C."/>
            <person name="Stajich J.E."/>
            <person name="Selbmann L."/>
        </authorList>
    </citation>
    <scope>NUCLEOTIDE SEQUENCE</scope>
    <source>
        <strain evidence="1">CCFEE 5737</strain>
    </source>
</reference>
<name>A0ACC3DG93_9PEZI</name>
<comment type="caution">
    <text evidence="1">The sequence shown here is derived from an EMBL/GenBank/DDBJ whole genome shotgun (WGS) entry which is preliminary data.</text>
</comment>
<evidence type="ECO:0000313" key="2">
    <source>
        <dbReference type="Proteomes" id="UP001186974"/>
    </source>
</evidence>
<dbReference type="EMBL" id="JAWDJW010005081">
    <property type="protein sequence ID" value="KAK3069623.1"/>
    <property type="molecule type" value="Genomic_DNA"/>
</dbReference>
<gene>
    <name evidence="1" type="ORF">LTS18_000281</name>
</gene>
<keyword evidence="2" id="KW-1185">Reference proteome</keyword>
<organism evidence="1 2">
    <name type="scientific">Coniosporium uncinatum</name>
    <dbReference type="NCBI Taxonomy" id="93489"/>
    <lineage>
        <taxon>Eukaryota</taxon>
        <taxon>Fungi</taxon>
        <taxon>Dikarya</taxon>
        <taxon>Ascomycota</taxon>
        <taxon>Pezizomycotina</taxon>
        <taxon>Dothideomycetes</taxon>
        <taxon>Dothideomycetes incertae sedis</taxon>
        <taxon>Coniosporium</taxon>
    </lineage>
</organism>
<sequence>DASASASEDSDSEGWITPSNLSKKRAQDTNAEVGQSPEPKTMQAATITTDFAMQNVLLQMNLNLLSSSMQRVKHLKTFVLRCHACFDKTKDMSKQFCPRCGKPTLTRVACSTNANGEFKMHLKKNMQWNTRGDRFSIPKPVAGSANGRVKGGGKGGWGNELMLAEDQKEYVRAVAQEKKQKQRDLMDEDYLPGILTGDRGRAGGRPKVGAGRNVNSRKR</sequence>
<dbReference type="Proteomes" id="UP001186974">
    <property type="component" value="Unassembled WGS sequence"/>
</dbReference>
<evidence type="ECO:0000313" key="1">
    <source>
        <dbReference type="EMBL" id="KAK3069623.1"/>
    </source>
</evidence>
<accession>A0ACC3DG93</accession>